<feature type="region of interest" description="Disordered" evidence="5">
    <location>
        <begin position="169"/>
        <end position="302"/>
    </location>
</feature>
<evidence type="ECO:0000256" key="3">
    <source>
        <dbReference type="ARBA" id="ARBA00023054"/>
    </source>
</evidence>
<dbReference type="GO" id="GO:0019843">
    <property type="term" value="F:rRNA binding"/>
    <property type="evidence" value="ECO:0007669"/>
    <property type="project" value="TreeGrafter"/>
</dbReference>
<dbReference type="EMBL" id="JAGDFM010000309">
    <property type="protein sequence ID" value="KAG7380142.1"/>
    <property type="molecule type" value="Genomic_DNA"/>
</dbReference>
<dbReference type="AlphaFoldDB" id="A0A8T1VFX7"/>
<evidence type="ECO:0000256" key="2">
    <source>
        <dbReference type="ARBA" id="ARBA00007175"/>
    </source>
</evidence>
<evidence type="ECO:0008006" key="8">
    <source>
        <dbReference type="Google" id="ProtNLM"/>
    </source>
</evidence>
<feature type="compositionally biased region" description="Basic residues" evidence="5">
    <location>
        <begin position="225"/>
        <end position="238"/>
    </location>
</feature>
<protein>
    <recommendedName>
        <fullName evidence="8">Nucleolar protein 12</fullName>
    </recommendedName>
</protein>
<name>A0A8T1VFX7_9STRA</name>
<keyword evidence="3" id="KW-0175">Coiled coil</keyword>
<reference evidence="6" key="1">
    <citation type="submission" date="2021-02" db="EMBL/GenBank/DDBJ databases">
        <authorList>
            <person name="Palmer J.M."/>
        </authorList>
    </citation>
    <scope>NUCLEOTIDE SEQUENCE</scope>
    <source>
        <strain evidence="6">SCRP734</strain>
    </source>
</reference>
<keyword evidence="4" id="KW-0539">Nucleus</keyword>
<comment type="caution">
    <text evidence="6">The sequence shown here is derived from an EMBL/GenBank/DDBJ whole genome shotgun (WGS) entry which is preliminary data.</text>
</comment>
<dbReference type="Pfam" id="PF09805">
    <property type="entry name" value="Nop25"/>
    <property type="match status" value="1"/>
</dbReference>
<feature type="compositionally biased region" description="Basic residues" evidence="5">
    <location>
        <begin position="201"/>
        <end position="210"/>
    </location>
</feature>
<feature type="compositionally biased region" description="Acidic residues" evidence="5">
    <location>
        <begin position="109"/>
        <end position="131"/>
    </location>
</feature>
<feature type="region of interest" description="Disordered" evidence="5">
    <location>
        <begin position="52"/>
        <end position="71"/>
    </location>
</feature>
<evidence type="ECO:0000256" key="1">
    <source>
        <dbReference type="ARBA" id="ARBA00004604"/>
    </source>
</evidence>
<feature type="region of interest" description="Disordered" evidence="5">
    <location>
        <begin position="1"/>
        <end position="42"/>
    </location>
</feature>
<evidence type="ECO:0000256" key="5">
    <source>
        <dbReference type="SAM" id="MobiDB-lite"/>
    </source>
</evidence>
<gene>
    <name evidence="6" type="ORF">PHYPSEUDO_007687</name>
</gene>
<feature type="compositionally biased region" description="Basic and acidic residues" evidence="5">
    <location>
        <begin position="83"/>
        <end position="96"/>
    </location>
</feature>
<evidence type="ECO:0000313" key="6">
    <source>
        <dbReference type="EMBL" id="KAG7380142.1"/>
    </source>
</evidence>
<accession>A0A8T1VFX7</accession>
<dbReference type="InterPro" id="IPR019186">
    <property type="entry name" value="Nucleolar_protein_12"/>
</dbReference>
<dbReference type="OrthoDB" id="551633at2759"/>
<dbReference type="Proteomes" id="UP000694044">
    <property type="component" value="Unassembled WGS sequence"/>
</dbReference>
<dbReference type="PANTHER" id="PTHR14577:SF0">
    <property type="entry name" value="NUCLEOLAR PROTEIN 12"/>
    <property type="match status" value="1"/>
</dbReference>
<feature type="region of interest" description="Disordered" evidence="5">
    <location>
        <begin position="83"/>
        <end position="143"/>
    </location>
</feature>
<dbReference type="GO" id="GO:0005730">
    <property type="term" value="C:nucleolus"/>
    <property type="evidence" value="ECO:0007669"/>
    <property type="project" value="UniProtKB-SubCell"/>
</dbReference>
<feature type="compositionally biased region" description="Polar residues" evidence="5">
    <location>
        <begin position="1"/>
        <end position="11"/>
    </location>
</feature>
<evidence type="ECO:0000313" key="7">
    <source>
        <dbReference type="Proteomes" id="UP000694044"/>
    </source>
</evidence>
<feature type="compositionally biased region" description="Acidic residues" evidence="5">
    <location>
        <begin position="174"/>
        <end position="196"/>
    </location>
</feature>
<evidence type="ECO:0000256" key="4">
    <source>
        <dbReference type="ARBA" id="ARBA00023242"/>
    </source>
</evidence>
<comment type="similarity">
    <text evidence="2">Belongs to the RRP17 family.</text>
</comment>
<comment type="subcellular location">
    <subcellularLocation>
        <location evidence="1">Nucleus</location>
        <location evidence="1">Nucleolus</location>
    </subcellularLocation>
</comment>
<sequence length="302" mass="33536">MAPSTYGATSRQGKRGAVGKAKLGRGTTGTGANPNMRKKSKLVVTFDPDKRKEYLTGFHKRKQERRRFGLDMEAFKVKKRQLEAKKQRREEHKEKLAALNLLDDGAKSEDEDEQGEEEEEEDDSDSDASDENEPKPVLGGAKTVTKVMTFNDDFTQGKFGDVVTVTTSVGDLQSDSDESSSDLEPSDDEQQQEEDADKPKHPAFRQKRKKFDKEQHLTLFQRIQQQRKGKALPSKRSKLKDARAARKAMMGGKKGHSAPVTGKKRGAEDADGGSSATSKLTKKLKMKRQPGGGGGNKRNKKR</sequence>
<keyword evidence="7" id="KW-1185">Reference proteome</keyword>
<proteinExistence type="inferred from homology"/>
<organism evidence="6 7">
    <name type="scientific">Phytophthora pseudosyringae</name>
    <dbReference type="NCBI Taxonomy" id="221518"/>
    <lineage>
        <taxon>Eukaryota</taxon>
        <taxon>Sar</taxon>
        <taxon>Stramenopiles</taxon>
        <taxon>Oomycota</taxon>
        <taxon>Peronosporomycetes</taxon>
        <taxon>Peronosporales</taxon>
        <taxon>Peronosporaceae</taxon>
        <taxon>Phytophthora</taxon>
    </lineage>
</organism>
<dbReference type="PANTHER" id="PTHR14577">
    <property type="entry name" value="NUCLEOLAR PROTEIN 12"/>
    <property type="match status" value="1"/>
</dbReference>